<dbReference type="GO" id="GO:0004767">
    <property type="term" value="F:sphingomyelin phosphodiesterase activity"/>
    <property type="evidence" value="ECO:0007669"/>
    <property type="project" value="InterPro"/>
</dbReference>
<dbReference type="InterPro" id="IPR005135">
    <property type="entry name" value="Endo/exonuclease/phosphatase"/>
</dbReference>
<evidence type="ECO:0000256" key="1">
    <source>
        <dbReference type="SAM" id="MobiDB-lite"/>
    </source>
</evidence>
<proteinExistence type="predicted"/>
<organism evidence="3 4">
    <name type="scientific">Candidatus Kaiserbacteria bacterium CG10_big_fil_rev_8_21_14_0_10_47_16</name>
    <dbReference type="NCBI Taxonomy" id="1974608"/>
    <lineage>
        <taxon>Bacteria</taxon>
        <taxon>Candidatus Kaiseribacteriota</taxon>
    </lineage>
</organism>
<evidence type="ECO:0000313" key="3">
    <source>
        <dbReference type="EMBL" id="PIR84323.1"/>
    </source>
</evidence>
<dbReference type="EMBL" id="PFBI01000006">
    <property type="protein sequence ID" value="PIR84323.1"/>
    <property type="molecule type" value="Genomic_DNA"/>
</dbReference>
<dbReference type="GO" id="GO:0004519">
    <property type="term" value="F:endonuclease activity"/>
    <property type="evidence" value="ECO:0007669"/>
    <property type="project" value="UniProtKB-KW"/>
</dbReference>
<comment type="caution">
    <text evidence="3">The sequence shown here is derived from an EMBL/GenBank/DDBJ whole genome shotgun (WGS) entry which is preliminary data.</text>
</comment>
<sequence length="342" mass="38118">MVALLVFGVSSPTTAGSLLPERQPVIQVDPATGEHSTRISVLIYNVKAIPWPFLWGRSGDLKKIQATLASWQQAGTAPDVVLFQEAFRDRPRKMGKKVGYPDWARGPKKGDDAEKLPSTNNEFVTERSFMKGERLGKVMSSGLAAFSEFRIVKRIAQPFKRHACAGYDCFANKGLLLVSIQIPGVPVPIDIVTTHLNSKKSSGVPDTRSFYAYQLQVDELTTFINEHRDPTHPLILGGDFNLRESPNRLKYVREKVTFPFVRAWCHVDPSVCRSKVKGVDPWHSQDQQVFNGSPVVNVEPIATDEVFDSEDGKVLSDHSGFLVTYRISWFADTSSNTQLAQN</sequence>
<dbReference type="InterPro" id="IPR038772">
    <property type="entry name" value="Sph/SMPD2-like"/>
</dbReference>
<keyword evidence="3" id="KW-0255">Endonuclease</keyword>
<dbReference type="SUPFAM" id="SSF56219">
    <property type="entry name" value="DNase I-like"/>
    <property type="match status" value="1"/>
</dbReference>
<keyword evidence="3" id="KW-0540">Nuclease</keyword>
<evidence type="ECO:0000259" key="2">
    <source>
        <dbReference type="Pfam" id="PF03372"/>
    </source>
</evidence>
<dbReference type="InterPro" id="IPR036691">
    <property type="entry name" value="Endo/exonu/phosph_ase_sf"/>
</dbReference>
<feature type="domain" description="Endonuclease/exonuclease/phosphatase" evidence="2">
    <location>
        <begin position="66"/>
        <end position="242"/>
    </location>
</feature>
<name>A0A2H0UD17_9BACT</name>
<reference evidence="4" key="1">
    <citation type="submission" date="2017-09" db="EMBL/GenBank/DDBJ databases">
        <title>Depth-based differentiation of microbial function through sediment-hosted aquifers and enrichment of novel symbionts in the deep terrestrial subsurface.</title>
        <authorList>
            <person name="Probst A.J."/>
            <person name="Ladd B."/>
            <person name="Jarett J.K."/>
            <person name="Geller-Mcgrath D.E."/>
            <person name="Sieber C.M.K."/>
            <person name="Emerson J.B."/>
            <person name="Anantharaman K."/>
            <person name="Thomas B.C."/>
            <person name="Malmstrom R."/>
            <person name="Stieglmeier M."/>
            <person name="Klingl A."/>
            <person name="Woyke T."/>
            <person name="Ryan C.M."/>
            <person name="Banfield J.F."/>
        </authorList>
    </citation>
    <scope>NUCLEOTIDE SEQUENCE [LARGE SCALE GENOMIC DNA]</scope>
</reference>
<dbReference type="Gene3D" id="3.60.10.10">
    <property type="entry name" value="Endonuclease/exonuclease/phosphatase"/>
    <property type="match status" value="1"/>
</dbReference>
<protein>
    <submittedName>
        <fullName evidence="3">Endonuclease</fullName>
    </submittedName>
</protein>
<gene>
    <name evidence="3" type="ORF">COU16_01875</name>
</gene>
<evidence type="ECO:0000313" key="4">
    <source>
        <dbReference type="Proteomes" id="UP000229344"/>
    </source>
</evidence>
<dbReference type="PANTHER" id="PTHR16320">
    <property type="entry name" value="SPHINGOMYELINASE FAMILY MEMBER"/>
    <property type="match status" value="1"/>
</dbReference>
<dbReference type="Proteomes" id="UP000229344">
    <property type="component" value="Unassembled WGS sequence"/>
</dbReference>
<dbReference type="Pfam" id="PF03372">
    <property type="entry name" value="Exo_endo_phos"/>
    <property type="match status" value="1"/>
</dbReference>
<keyword evidence="3" id="KW-0378">Hydrolase</keyword>
<accession>A0A2H0UD17</accession>
<dbReference type="PANTHER" id="PTHR16320:SF23">
    <property type="entry name" value="SPHINGOMYELINASE C 1"/>
    <property type="match status" value="1"/>
</dbReference>
<feature type="region of interest" description="Disordered" evidence="1">
    <location>
        <begin position="98"/>
        <end position="117"/>
    </location>
</feature>
<dbReference type="AlphaFoldDB" id="A0A2H0UD17"/>